<gene>
    <name evidence="2" type="ORF">DSOL_5443</name>
</gene>
<evidence type="ECO:0000313" key="3">
    <source>
        <dbReference type="Proteomes" id="UP000186102"/>
    </source>
</evidence>
<sequence>MPNVKNQLKIKGKGKKIEAWSGNTSDERRERSNRAIARTASMTV</sequence>
<keyword evidence="3" id="KW-1185">Reference proteome</keyword>
<dbReference type="AlphaFoldDB" id="A0A1Q8QAJ8"/>
<evidence type="ECO:0000313" key="2">
    <source>
        <dbReference type="EMBL" id="OLN24332.1"/>
    </source>
</evidence>
<dbReference type="EMBL" id="MLBF01000230">
    <property type="protein sequence ID" value="OLN24332.1"/>
    <property type="molecule type" value="Genomic_DNA"/>
</dbReference>
<feature type="region of interest" description="Disordered" evidence="1">
    <location>
        <begin position="1"/>
        <end position="44"/>
    </location>
</feature>
<proteinExistence type="predicted"/>
<accession>A0A1Q8QAJ8</accession>
<comment type="caution">
    <text evidence="2">The sequence shown here is derived from an EMBL/GenBank/DDBJ whole genome shotgun (WGS) entry which is preliminary data.</text>
</comment>
<evidence type="ECO:0000256" key="1">
    <source>
        <dbReference type="SAM" id="MobiDB-lite"/>
    </source>
</evidence>
<name>A0A1Q8QAJ8_9FIRM</name>
<dbReference type="Proteomes" id="UP000186102">
    <property type="component" value="Unassembled WGS sequence"/>
</dbReference>
<reference evidence="2 3" key="1">
    <citation type="submission" date="2016-09" db="EMBL/GenBank/DDBJ databases">
        <title>Complete genome of Desulfosporosinus sp. OL.</title>
        <authorList>
            <person name="Mardanov A."/>
            <person name="Beletsky A."/>
            <person name="Panova A."/>
            <person name="Karnachuk O."/>
            <person name="Ravin N."/>
        </authorList>
    </citation>
    <scope>NUCLEOTIDE SEQUENCE [LARGE SCALE GENOMIC DNA]</scope>
    <source>
        <strain evidence="2 3">OL</strain>
    </source>
</reference>
<organism evidence="2 3">
    <name type="scientific">Desulfosporosinus metallidurans</name>
    <dbReference type="NCBI Taxonomy" id="1888891"/>
    <lineage>
        <taxon>Bacteria</taxon>
        <taxon>Bacillati</taxon>
        <taxon>Bacillota</taxon>
        <taxon>Clostridia</taxon>
        <taxon>Eubacteriales</taxon>
        <taxon>Desulfitobacteriaceae</taxon>
        <taxon>Desulfosporosinus</taxon>
    </lineage>
</organism>
<protein>
    <submittedName>
        <fullName evidence="2">Uncharacterized protein</fullName>
    </submittedName>
</protein>